<dbReference type="AlphaFoldDB" id="A0A6A3HL96"/>
<comment type="caution">
    <text evidence="1">The sequence shown here is derived from an EMBL/GenBank/DDBJ whole genome shotgun (WGS) entry which is preliminary data.</text>
</comment>
<reference evidence="1 2" key="1">
    <citation type="submission" date="2018-09" db="EMBL/GenBank/DDBJ databases">
        <title>Genomic investigation of the strawberry pathogen Phytophthora fragariae indicates pathogenicity is determined by transcriptional variation in three key races.</title>
        <authorList>
            <person name="Adams T.M."/>
            <person name="Armitage A.D."/>
            <person name="Sobczyk M.K."/>
            <person name="Bates H.J."/>
            <person name="Dunwell J.M."/>
            <person name="Nellist C.F."/>
            <person name="Harrison R.J."/>
        </authorList>
    </citation>
    <scope>NUCLEOTIDE SEQUENCE [LARGE SCALE GENOMIC DNA]</scope>
    <source>
        <strain evidence="1 2">SCRP324</strain>
    </source>
</reference>
<dbReference type="EMBL" id="QXFU01004206">
    <property type="protein sequence ID" value="KAE8970077.1"/>
    <property type="molecule type" value="Genomic_DNA"/>
</dbReference>
<evidence type="ECO:0000313" key="1">
    <source>
        <dbReference type="EMBL" id="KAE8970077.1"/>
    </source>
</evidence>
<dbReference type="OrthoDB" id="10289662at2759"/>
<organism evidence="1 2">
    <name type="scientific">Phytophthora rubi</name>
    <dbReference type="NCBI Taxonomy" id="129364"/>
    <lineage>
        <taxon>Eukaryota</taxon>
        <taxon>Sar</taxon>
        <taxon>Stramenopiles</taxon>
        <taxon>Oomycota</taxon>
        <taxon>Peronosporomycetes</taxon>
        <taxon>Peronosporales</taxon>
        <taxon>Peronosporaceae</taxon>
        <taxon>Phytophthora</taxon>
    </lineage>
</organism>
<accession>A0A6A3HL96</accession>
<evidence type="ECO:0000313" key="2">
    <source>
        <dbReference type="Proteomes" id="UP000435112"/>
    </source>
</evidence>
<sequence>MRQSWQSSPTFEFALSTVTRQLCKLLVPTPMKTGKTWWLQSQQLSFAGSMQRRQSCGRGATLLTLLRLYNRVGHVWDNGHTASSFATKSTRSAHG</sequence>
<name>A0A6A3HL96_9STRA</name>
<dbReference type="Proteomes" id="UP000435112">
    <property type="component" value="Unassembled WGS sequence"/>
</dbReference>
<protein>
    <submittedName>
        <fullName evidence="1">Uncharacterized protein</fullName>
    </submittedName>
</protein>
<proteinExistence type="predicted"/>
<gene>
    <name evidence="1" type="ORF">PR002_g27234</name>
</gene>